<dbReference type="AlphaFoldDB" id="A0A0P0FJ13"/>
<feature type="domain" description="Calcineurin-like phosphoesterase" evidence="2">
    <location>
        <begin position="141"/>
        <end position="338"/>
    </location>
</feature>
<evidence type="ECO:0000313" key="4">
    <source>
        <dbReference type="EMBL" id="KAB4305658.1"/>
    </source>
</evidence>
<evidence type="ECO:0000259" key="2">
    <source>
        <dbReference type="Pfam" id="PF00149"/>
    </source>
</evidence>
<dbReference type="EMBL" id="QSJP01000012">
    <property type="protein sequence ID" value="RHD87117.1"/>
    <property type="molecule type" value="Genomic_DNA"/>
</dbReference>
<name>A0A0P0FJ13_BACT4</name>
<dbReference type="RefSeq" id="WP_005681491.1">
    <property type="nucleotide sequence ID" value="NZ_BAABXH010000001.1"/>
</dbReference>
<dbReference type="Gene3D" id="2.60.40.380">
    <property type="entry name" value="Purple acid phosphatase-like, N-terminal"/>
    <property type="match status" value="1"/>
</dbReference>
<dbReference type="GO" id="GO:0046872">
    <property type="term" value="F:metal ion binding"/>
    <property type="evidence" value="ECO:0007669"/>
    <property type="project" value="InterPro"/>
</dbReference>
<evidence type="ECO:0000313" key="5">
    <source>
        <dbReference type="EMBL" id="KAB4478947.1"/>
    </source>
</evidence>
<accession>C6ISZ5</accession>
<gene>
    <name evidence="7" type="ORF">DW780_14185</name>
    <name evidence="5" type="ORF">GAN91_18755</name>
    <name evidence="4" type="ORF">GAO51_25435</name>
    <name evidence="6" type="ORF">PO127_24210</name>
</gene>
<feature type="domain" description="Purple acid phosphatase N-terminal" evidence="3">
    <location>
        <begin position="27"/>
        <end position="102"/>
    </location>
</feature>
<dbReference type="EMBL" id="JAQNVG010000064">
    <property type="protein sequence ID" value="MDC2238853.1"/>
    <property type="molecule type" value="Genomic_DNA"/>
</dbReference>
<dbReference type="Pfam" id="PF16656">
    <property type="entry name" value="Pur_ac_phosph_N"/>
    <property type="match status" value="1"/>
</dbReference>
<dbReference type="InterPro" id="IPR029052">
    <property type="entry name" value="Metallo-depent_PP-like"/>
</dbReference>
<dbReference type="Pfam" id="PF00149">
    <property type="entry name" value="Metallophos"/>
    <property type="match status" value="1"/>
</dbReference>
<dbReference type="EMBL" id="WCSY01000035">
    <property type="protein sequence ID" value="KAB4305658.1"/>
    <property type="molecule type" value="Genomic_DNA"/>
</dbReference>
<proteinExistence type="predicted"/>
<dbReference type="InterPro" id="IPR008963">
    <property type="entry name" value="Purple_acid_Pase-like_N"/>
</dbReference>
<dbReference type="PANTHER" id="PTHR22953">
    <property type="entry name" value="ACID PHOSPHATASE RELATED"/>
    <property type="match status" value="1"/>
</dbReference>
<dbReference type="SUPFAM" id="SSF49363">
    <property type="entry name" value="Purple acid phosphatase, N-terminal domain"/>
    <property type="match status" value="1"/>
</dbReference>
<dbReference type="SUPFAM" id="SSF56300">
    <property type="entry name" value="Metallo-dependent phosphatases"/>
    <property type="match status" value="1"/>
</dbReference>
<dbReference type="GO" id="GO:0003993">
    <property type="term" value="F:acid phosphatase activity"/>
    <property type="evidence" value="ECO:0007669"/>
    <property type="project" value="InterPro"/>
</dbReference>
<sequence>MLLLGIATFLYSQDEISKITITHGPYLQNVGSNEATIVWITDKPSIGWVELASDGNGSFYAKEHPRYFDTSNGIKNTSTIHAVKVKGLTPGKQYRYRVFAQEVLKHTGYKIIYGSYASTDVYYRKPLTFHTCNPQAPATSFVMVNDIHGDNKLLEDLMSRCNLTQTDFVLFNGDMLSFINSEDQLFKGFMDTAVRLFASEIPMYYARGNHETRGVFATEIQRYFSPCQEHLYYAFRQGPVYCIVLDTGEDKPDSDIEYAGITQYDLYRTEQSEWLASILESTEYKEAPFKIIVAHIPPAVTEAGPDEDWHGNVEVEQKFMPLLRQAYPDLMLCGHLHRFVRHDATDKTSFPVVVNSNTSLLRIYATTTQMKIEVMDRDGKMLDEFIIKK</sequence>
<dbReference type="Proteomes" id="UP000436858">
    <property type="component" value="Unassembled WGS sequence"/>
</dbReference>
<reference evidence="7 8" key="1">
    <citation type="submission" date="2018-08" db="EMBL/GenBank/DDBJ databases">
        <title>A genome reference for cultivated species of the human gut microbiota.</title>
        <authorList>
            <person name="Zou Y."/>
            <person name="Xue W."/>
            <person name="Luo G."/>
        </authorList>
    </citation>
    <scope>NUCLEOTIDE SEQUENCE [LARGE SCALE GENOMIC DNA]</scope>
    <source>
        <strain evidence="7 8">AM30-26</strain>
    </source>
</reference>
<dbReference type="EMBL" id="WCRY01000020">
    <property type="protein sequence ID" value="KAB4478947.1"/>
    <property type="molecule type" value="Genomic_DNA"/>
</dbReference>
<dbReference type="InterPro" id="IPR004843">
    <property type="entry name" value="Calcineurin-like_PHP"/>
</dbReference>
<dbReference type="Proteomes" id="UP000284785">
    <property type="component" value="Unassembled WGS sequence"/>
</dbReference>
<evidence type="ECO:0000259" key="3">
    <source>
        <dbReference type="Pfam" id="PF16656"/>
    </source>
</evidence>
<organism evidence="6 11">
    <name type="scientific">Bacteroides thetaiotaomicron</name>
    <dbReference type="NCBI Taxonomy" id="818"/>
    <lineage>
        <taxon>Bacteria</taxon>
        <taxon>Pseudomonadati</taxon>
        <taxon>Bacteroidota</taxon>
        <taxon>Bacteroidia</taxon>
        <taxon>Bacteroidales</taxon>
        <taxon>Bacteroidaceae</taxon>
        <taxon>Bacteroides</taxon>
    </lineage>
</organism>
<dbReference type="OMA" id="INDTHEQ"/>
<dbReference type="Proteomes" id="UP000440614">
    <property type="component" value="Unassembled WGS sequence"/>
</dbReference>
<evidence type="ECO:0000256" key="1">
    <source>
        <dbReference type="ARBA" id="ARBA00022729"/>
    </source>
</evidence>
<dbReference type="InterPro" id="IPR015914">
    <property type="entry name" value="PAPs_N"/>
</dbReference>
<evidence type="ECO:0000313" key="11">
    <source>
        <dbReference type="Proteomes" id="UP001217776"/>
    </source>
</evidence>
<protein>
    <submittedName>
        <fullName evidence="6">Metallophosphoesterase</fullName>
    </submittedName>
    <submittedName>
        <fullName evidence="4">Purple acid phosphatase</fullName>
    </submittedName>
</protein>
<dbReference type="GeneID" id="75115192"/>
<evidence type="ECO:0000313" key="6">
    <source>
        <dbReference type="EMBL" id="MDC2238853.1"/>
    </source>
</evidence>
<dbReference type="PANTHER" id="PTHR22953:SF153">
    <property type="entry name" value="PURPLE ACID PHOSPHATASE"/>
    <property type="match status" value="1"/>
</dbReference>
<dbReference type="KEGG" id="btho:Btheta7330_04319"/>
<evidence type="ECO:0000313" key="9">
    <source>
        <dbReference type="Proteomes" id="UP000436858"/>
    </source>
</evidence>
<evidence type="ECO:0000313" key="7">
    <source>
        <dbReference type="EMBL" id="RHD87117.1"/>
    </source>
</evidence>
<reference evidence="6" key="3">
    <citation type="submission" date="2022-10" db="EMBL/GenBank/DDBJ databases">
        <title>Human gut microbiome strain richness.</title>
        <authorList>
            <person name="Chen-Liaw A."/>
        </authorList>
    </citation>
    <scope>NUCLEOTIDE SEQUENCE</scope>
    <source>
        <strain evidence="6">1001283st1_A3_1001283B150304_161114</strain>
    </source>
</reference>
<evidence type="ECO:0000313" key="8">
    <source>
        <dbReference type="Proteomes" id="UP000284785"/>
    </source>
</evidence>
<accession>A0A0P0FJ13</accession>
<evidence type="ECO:0000313" key="10">
    <source>
        <dbReference type="Proteomes" id="UP000440614"/>
    </source>
</evidence>
<dbReference type="InterPro" id="IPR039331">
    <property type="entry name" value="PAPs-like"/>
</dbReference>
<dbReference type="Proteomes" id="UP001217776">
    <property type="component" value="Unassembled WGS sequence"/>
</dbReference>
<dbReference type="Gene3D" id="3.60.21.10">
    <property type="match status" value="1"/>
</dbReference>
<reference evidence="9 10" key="2">
    <citation type="journal article" date="2019" name="Nat. Med.">
        <title>A library of human gut bacterial isolates paired with longitudinal multiomics data enables mechanistic microbiome research.</title>
        <authorList>
            <person name="Poyet M."/>
            <person name="Groussin M."/>
            <person name="Gibbons S.M."/>
            <person name="Avila-Pacheco J."/>
            <person name="Jiang X."/>
            <person name="Kearney S.M."/>
            <person name="Perrotta A.R."/>
            <person name="Berdy B."/>
            <person name="Zhao S."/>
            <person name="Lieberman T.D."/>
            <person name="Swanson P.K."/>
            <person name="Smith M."/>
            <person name="Roesemann S."/>
            <person name="Alexander J.E."/>
            <person name="Rich S.A."/>
            <person name="Livny J."/>
            <person name="Vlamakis H."/>
            <person name="Clish C."/>
            <person name="Bullock K."/>
            <person name="Deik A."/>
            <person name="Scott J."/>
            <person name="Pierce K.A."/>
            <person name="Xavier R.J."/>
            <person name="Alm E.J."/>
        </authorList>
    </citation>
    <scope>NUCLEOTIDE SEQUENCE [LARGE SCALE GENOMIC DNA]</scope>
    <source>
        <strain evidence="5 9">BIOML-A162</strain>
        <strain evidence="4 10">BIOML-A188</strain>
    </source>
</reference>
<keyword evidence="1" id="KW-0732">Signal</keyword>
<comment type="caution">
    <text evidence="6">The sequence shown here is derived from an EMBL/GenBank/DDBJ whole genome shotgun (WGS) entry which is preliminary data.</text>
</comment>